<dbReference type="Proteomes" id="UP000474757">
    <property type="component" value="Unassembled WGS sequence"/>
</dbReference>
<organism evidence="11 12">
    <name type="scientific">Pseudoroseicyclus tamaricis</name>
    <dbReference type="NCBI Taxonomy" id="2705421"/>
    <lineage>
        <taxon>Bacteria</taxon>
        <taxon>Pseudomonadati</taxon>
        <taxon>Pseudomonadota</taxon>
        <taxon>Alphaproteobacteria</taxon>
        <taxon>Rhodobacterales</taxon>
        <taxon>Paracoccaceae</taxon>
        <taxon>Pseudoroseicyclus</taxon>
    </lineage>
</organism>
<feature type="transmembrane region" description="Helical" evidence="8">
    <location>
        <begin position="156"/>
        <end position="178"/>
    </location>
</feature>
<keyword evidence="5 8" id="KW-0812">Transmembrane</keyword>
<dbReference type="Gene3D" id="1.20.1510.10">
    <property type="entry name" value="Cation efflux protein transmembrane domain"/>
    <property type="match status" value="1"/>
</dbReference>
<evidence type="ECO:0000256" key="3">
    <source>
        <dbReference type="ARBA" id="ARBA00022448"/>
    </source>
</evidence>
<dbReference type="PANTHER" id="PTHR43840">
    <property type="entry name" value="MITOCHONDRIAL METAL TRANSPORTER 1-RELATED"/>
    <property type="match status" value="1"/>
</dbReference>
<evidence type="ECO:0000256" key="7">
    <source>
        <dbReference type="ARBA" id="ARBA00023136"/>
    </source>
</evidence>
<dbReference type="SUPFAM" id="SSF160240">
    <property type="entry name" value="Cation efflux protein cytoplasmic domain-like"/>
    <property type="match status" value="1"/>
</dbReference>
<dbReference type="GO" id="GO:0015093">
    <property type="term" value="F:ferrous iron transmembrane transporter activity"/>
    <property type="evidence" value="ECO:0007669"/>
    <property type="project" value="TreeGrafter"/>
</dbReference>
<dbReference type="InterPro" id="IPR036837">
    <property type="entry name" value="Cation_efflux_CTD_sf"/>
</dbReference>
<dbReference type="EMBL" id="JAAGAB010000001">
    <property type="protein sequence ID" value="NDV00092.1"/>
    <property type="molecule type" value="Genomic_DNA"/>
</dbReference>
<keyword evidence="3" id="KW-0813">Transport</keyword>
<evidence type="ECO:0000256" key="1">
    <source>
        <dbReference type="ARBA" id="ARBA00004141"/>
    </source>
</evidence>
<dbReference type="InterPro" id="IPR027470">
    <property type="entry name" value="Cation_efflux_CTD"/>
</dbReference>
<dbReference type="SUPFAM" id="SSF161111">
    <property type="entry name" value="Cation efflux protein transmembrane domain-like"/>
    <property type="match status" value="1"/>
</dbReference>
<dbReference type="RefSeq" id="WP_163890088.1">
    <property type="nucleotide sequence ID" value="NZ_JAAFYS010000001.1"/>
</dbReference>
<keyword evidence="4" id="KW-1003">Cell membrane</keyword>
<dbReference type="GO" id="GO:0006882">
    <property type="term" value="P:intracellular zinc ion homeostasis"/>
    <property type="evidence" value="ECO:0007669"/>
    <property type="project" value="TreeGrafter"/>
</dbReference>
<gene>
    <name evidence="11" type="ORF">GZA08_03805</name>
</gene>
<feature type="transmembrane region" description="Helical" evidence="8">
    <location>
        <begin position="38"/>
        <end position="63"/>
    </location>
</feature>
<proteinExistence type="inferred from homology"/>
<comment type="similarity">
    <text evidence="2">Belongs to the cation diffusion facilitator (CDF) transporter (TC 2.A.4) family.</text>
</comment>
<evidence type="ECO:0000256" key="8">
    <source>
        <dbReference type="SAM" id="Phobius"/>
    </source>
</evidence>
<dbReference type="AlphaFoldDB" id="A0A6B2JXL0"/>
<feature type="domain" description="Cation efflux protein cytoplasmic" evidence="10">
    <location>
        <begin position="214"/>
        <end position="289"/>
    </location>
</feature>
<dbReference type="Gene3D" id="3.30.70.1350">
    <property type="entry name" value="Cation efflux protein, cytoplasmic domain"/>
    <property type="match status" value="1"/>
</dbReference>
<feature type="transmembrane region" description="Helical" evidence="8">
    <location>
        <begin position="117"/>
        <end position="136"/>
    </location>
</feature>
<dbReference type="GO" id="GO:0005886">
    <property type="term" value="C:plasma membrane"/>
    <property type="evidence" value="ECO:0007669"/>
    <property type="project" value="TreeGrafter"/>
</dbReference>
<reference evidence="11 12" key="1">
    <citation type="submission" date="2020-02" db="EMBL/GenBank/DDBJ databases">
        <title>Pseudoroseicyclus tamarix, sp. nov., isolated from offshore sediment of a Tamarix chinensis forest.</title>
        <authorList>
            <person name="Gai Y."/>
        </authorList>
    </citation>
    <scope>NUCLEOTIDE SEQUENCE [LARGE SCALE GENOMIC DNA]</scope>
    <source>
        <strain evidence="11 12">CLL3-39</strain>
    </source>
</reference>
<dbReference type="GO" id="GO:0015341">
    <property type="term" value="F:zinc efflux antiporter activity"/>
    <property type="evidence" value="ECO:0007669"/>
    <property type="project" value="TreeGrafter"/>
</dbReference>
<comment type="subcellular location">
    <subcellularLocation>
        <location evidence="1">Membrane</location>
        <topology evidence="1">Multi-pass membrane protein</topology>
    </subcellularLocation>
</comment>
<sequence length="304" mass="31531">MATRAHRMNLSAGIVAVGTAGLLVLLKLWALLQTGALSIGASLADSALDLLMSGGGLLAVAYAARPADEDHAFGHSAVEDIAGLAQAAFITASALLLLVTALARLTSGDPPQLEAEGVGLAVMLLSIVMTLGLVLWQRRVAGLTGNRVVAADALHYTGDLIPALGALAALAASALWGWTWLDPLVAIGAAVFLLRGAIGIGHVAFDALMDRRVDPDVLSRIARLAGSFPGVLGHHDLKTRRSGSRLFVNLHIELDGAQTLEQAHDIGAALRRAIVAIYPEADVLIHKDPVGVEPHPDDGRRSGS</sequence>
<feature type="transmembrane region" description="Helical" evidence="8">
    <location>
        <begin position="12"/>
        <end position="32"/>
    </location>
</feature>
<dbReference type="InterPro" id="IPR002524">
    <property type="entry name" value="Cation_efflux"/>
</dbReference>
<keyword evidence="6 8" id="KW-1133">Transmembrane helix</keyword>
<feature type="transmembrane region" description="Helical" evidence="8">
    <location>
        <begin position="84"/>
        <end position="105"/>
    </location>
</feature>
<evidence type="ECO:0000313" key="12">
    <source>
        <dbReference type="Proteomes" id="UP000474757"/>
    </source>
</evidence>
<dbReference type="NCBIfam" id="TIGR01297">
    <property type="entry name" value="CDF"/>
    <property type="match status" value="1"/>
</dbReference>
<evidence type="ECO:0000256" key="5">
    <source>
        <dbReference type="ARBA" id="ARBA00022692"/>
    </source>
</evidence>
<protein>
    <submittedName>
        <fullName evidence="11">Cation diffusion facilitator family transporter</fullName>
    </submittedName>
</protein>
<feature type="transmembrane region" description="Helical" evidence="8">
    <location>
        <begin position="184"/>
        <end position="205"/>
    </location>
</feature>
<keyword evidence="7 8" id="KW-0472">Membrane</keyword>
<comment type="caution">
    <text evidence="11">The sequence shown here is derived from an EMBL/GenBank/DDBJ whole genome shotgun (WGS) entry which is preliminary data.</text>
</comment>
<evidence type="ECO:0000256" key="2">
    <source>
        <dbReference type="ARBA" id="ARBA00008114"/>
    </source>
</evidence>
<keyword evidence="12" id="KW-1185">Reference proteome</keyword>
<dbReference type="InterPro" id="IPR058533">
    <property type="entry name" value="Cation_efflux_TM"/>
</dbReference>
<dbReference type="InterPro" id="IPR027469">
    <property type="entry name" value="Cation_efflux_TMD_sf"/>
</dbReference>
<name>A0A6B2JXL0_9RHOB</name>
<evidence type="ECO:0000313" key="11">
    <source>
        <dbReference type="EMBL" id="NDV00092.1"/>
    </source>
</evidence>
<dbReference type="PANTHER" id="PTHR43840:SF41">
    <property type="entry name" value="CATION-EFFLUX PUMP FIEF"/>
    <property type="match status" value="1"/>
</dbReference>
<dbReference type="Pfam" id="PF16916">
    <property type="entry name" value="ZT_dimer"/>
    <property type="match status" value="1"/>
</dbReference>
<dbReference type="InterPro" id="IPR050291">
    <property type="entry name" value="CDF_Transporter"/>
</dbReference>
<feature type="domain" description="Cation efflux protein transmembrane" evidence="9">
    <location>
        <begin position="14"/>
        <end position="209"/>
    </location>
</feature>
<evidence type="ECO:0000256" key="6">
    <source>
        <dbReference type="ARBA" id="ARBA00022989"/>
    </source>
</evidence>
<evidence type="ECO:0000259" key="10">
    <source>
        <dbReference type="Pfam" id="PF16916"/>
    </source>
</evidence>
<dbReference type="GO" id="GO:0015086">
    <property type="term" value="F:cadmium ion transmembrane transporter activity"/>
    <property type="evidence" value="ECO:0007669"/>
    <property type="project" value="TreeGrafter"/>
</dbReference>
<evidence type="ECO:0000259" key="9">
    <source>
        <dbReference type="Pfam" id="PF01545"/>
    </source>
</evidence>
<dbReference type="Pfam" id="PF01545">
    <property type="entry name" value="Cation_efflux"/>
    <property type="match status" value="1"/>
</dbReference>
<accession>A0A6B2JXL0</accession>
<evidence type="ECO:0000256" key="4">
    <source>
        <dbReference type="ARBA" id="ARBA00022475"/>
    </source>
</evidence>